<dbReference type="SMART" id="SM00225">
    <property type="entry name" value="BTB"/>
    <property type="match status" value="1"/>
</dbReference>
<proteinExistence type="predicted"/>
<dbReference type="InterPro" id="IPR011333">
    <property type="entry name" value="SKP1/BTB/POZ_sf"/>
</dbReference>
<dbReference type="InterPro" id="IPR012983">
    <property type="entry name" value="PHR"/>
</dbReference>
<dbReference type="FunFam" id="1.25.40.420:FF:000008">
    <property type="entry name" value="BTB/POZ domain-containing protein POB1"/>
    <property type="match status" value="1"/>
</dbReference>
<dbReference type="InterPro" id="IPR000210">
    <property type="entry name" value="BTB/POZ_dom"/>
</dbReference>
<evidence type="ECO:0000313" key="7">
    <source>
        <dbReference type="Proteomes" id="UP001249851"/>
    </source>
</evidence>
<name>A0AAD9R0Q6_ACRCE</name>
<evidence type="ECO:0000259" key="5">
    <source>
        <dbReference type="PROSITE" id="PS50097"/>
    </source>
</evidence>
<dbReference type="Pfam" id="PF00651">
    <property type="entry name" value="BTB"/>
    <property type="match status" value="1"/>
</dbReference>
<comment type="pathway">
    <text evidence="2">Protein modification; protein ubiquitination.</text>
</comment>
<keyword evidence="4" id="KW-0833">Ubl conjugation pathway</keyword>
<dbReference type="SUPFAM" id="SSF54695">
    <property type="entry name" value="POZ domain"/>
    <property type="match status" value="1"/>
</dbReference>
<reference evidence="6" key="1">
    <citation type="journal article" date="2023" name="G3 (Bethesda)">
        <title>Whole genome assembly and annotation of the endangered Caribbean coral Acropora cervicornis.</title>
        <authorList>
            <person name="Selwyn J.D."/>
            <person name="Vollmer S.V."/>
        </authorList>
    </citation>
    <scope>NUCLEOTIDE SEQUENCE</scope>
    <source>
        <strain evidence="6">K2</strain>
    </source>
</reference>
<keyword evidence="7" id="KW-1185">Reference proteome</keyword>
<dbReference type="Proteomes" id="UP001249851">
    <property type="component" value="Unassembled WGS sequence"/>
</dbReference>
<dbReference type="SMART" id="SM00875">
    <property type="entry name" value="BACK"/>
    <property type="match status" value="1"/>
</dbReference>
<gene>
    <name evidence="6" type="ORF">P5673_004594</name>
</gene>
<evidence type="ECO:0000256" key="4">
    <source>
        <dbReference type="ARBA" id="ARBA00022786"/>
    </source>
</evidence>
<keyword evidence="3" id="KW-0963">Cytoplasm</keyword>
<dbReference type="Gene3D" id="1.25.40.420">
    <property type="match status" value="1"/>
</dbReference>
<evidence type="ECO:0000256" key="2">
    <source>
        <dbReference type="ARBA" id="ARBA00004906"/>
    </source>
</evidence>
<dbReference type="InterPro" id="IPR038648">
    <property type="entry name" value="PHR_sf"/>
</dbReference>
<dbReference type="Pfam" id="PF07707">
    <property type="entry name" value="BACK"/>
    <property type="match status" value="1"/>
</dbReference>
<dbReference type="AlphaFoldDB" id="A0AAD9R0Q6"/>
<dbReference type="Gene3D" id="3.30.710.10">
    <property type="entry name" value="Potassium Channel Kv1.1, Chain A"/>
    <property type="match status" value="1"/>
</dbReference>
<dbReference type="Gene3D" id="2.60.120.820">
    <property type="entry name" value="PHR domain"/>
    <property type="match status" value="1"/>
</dbReference>
<evidence type="ECO:0000256" key="3">
    <source>
        <dbReference type="ARBA" id="ARBA00022490"/>
    </source>
</evidence>
<dbReference type="EMBL" id="JARQWQ010000007">
    <property type="protein sequence ID" value="KAK2570882.1"/>
    <property type="molecule type" value="Genomic_DNA"/>
</dbReference>
<dbReference type="GO" id="GO:0005829">
    <property type="term" value="C:cytosol"/>
    <property type="evidence" value="ECO:0007669"/>
    <property type="project" value="TreeGrafter"/>
</dbReference>
<protein>
    <submittedName>
        <fullName evidence="6">BTB/POZ domain-containing protein 6</fullName>
    </submittedName>
</protein>
<organism evidence="6 7">
    <name type="scientific">Acropora cervicornis</name>
    <name type="common">Staghorn coral</name>
    <dbReference type="NCBI Taxonomy" id="6130"/>
    <lineage>
        <taxon>Eukaryota</taxon>
        <taxon>Metazoa</taxon>
        <taxon>Cnidaria</taxon>
        <taxon>Anthozoa</taxon>
        <taxon>Hexacorallia</taxon>
        <taxon>Scleractinia</taxon>
        <taxon>Astrocoeniina</taxon>
        <taxon>Acroporidae</taxon>
        <taxon>Acropora</taxon>
    </lineage>
</organism>
<feature type="domain" description="BTB" evidence="5">
    <location>
        <begin position="33"/>
        <end position="106"/>
    </location>
</feature>
<evidence type="ECO:0000256" key="1">
    <source>
        <dbReference type="ARBA" id="ARBA00004496"/>
    </source>
</evidence>
<reference evidence="6" key="2">
    <citation type="journal article" date="2023" name="Science">
        <title>Genomic signatures of disease resistance in endangered staghorn corals.</title>
        <authorList>
            <person name="Vollmer S.V."/>
            <person name="Selwyn J.D."/>
            <person name="Despard B.A."/>
            <person name="Roesel C.L."/>
        </authorList>
    </citation>
    <scope>NUCLEOTIDE SEQUENCE</scope>
    <source>
        <strain evidence="6">K2</strain>
    </source>
</reference>
<accession>A0AAD9R0Q6</accession>
<sequence>MSLDALCKDFWLSTAGYSIRERCSAIFNQELLSDVKFVVVSSKSDCEIKHIPAHKFLLAMSSPVFFAMFYSELAETKDFVEITDCEYECFLEMLRFIYSDMVNLNSDNVMQLLYLAKKYMLSSLADKCSAFLQKNLDASNVFSVLPDALKYEEKPLLDHCWQVIEKDAKEAVKSDGFVTIARSVLEELVQKESLNIKEVALFKAVDLWAVSECGKQSIEAQGPVKRRILGEQIVKAIRFPVMEQKEFADVVLDSDILTHKEAYDLMKYFNSVLKGPVGFPEAKRAGFSKSVSRFTSMSLSNSWCYAKGVINAIVVFVSKDIMLHGVRLFGSEGGKYSISLTIVKTNAACVASEKGTFTSRPVQNELGQYDGYEVAFSIPVSLKAGEHYCFRAEISGPPSWFGESGQSSVEKFGVRFNFSSTSEFLYYWNLRNDSNVFKGQFSEFLFFME</sequence>
<evidence type="ECO:0000313" key="6">
    <source>
        <dbReference type="EMBL" id="KAK2570882.1"/>
    </source>
</evidence>
<dbReference type="PANTHER" id="PTHR45774">
    <property type="entry name" value="BTB/POZ DOMAIN-CONTAINING"/>
    <property type="match status" value="1"/>
</dbReference>
<dbReference type="PROSITE" id="PS50097">
    <property type="entry name" value="BTB"/>
    <property type="match status" value="1"/>
</dbReference>
<comment type="subcellular location">
    <subcellularLocation>
        <location evidence="1">Cytoplasm</location>
    </subcellularLocation>
</comment>
<dbReference type="InterPro" id="IPR011705">
    <property type="entry name" value="BACK"/>
</dbReference>
<dbReference type="Pfam" id="PF08005">
    <property type="entry name" value="PHR"/>
    <property type="match status" value="1"/>
</dbReference>
<comment type="caution">
    <text evidence="6">The sequence shown here is derived from an EMBL/GenBank/DDBJ whole genome shotgun (WGS) entry which is preliminary data.</text>
</comment>
<dbReference type="GO" id="GO:0022008">
    <property type="term" value="P:neurogenesis"/>
    <property type="evidence" value="ECO:0007669"/>
    <property type="project" value="TreeGrafter"/>
</dbReference>
<dbReference type="PANTHER" id="PTHR45774:SF3">
    <property type="entry name" value="BTB (POZ) DOMAIN-CONTAINING 2B-RELATED"/>
    <property type="match status" value="1"/>
</dbReference>